<dbReference type="STRING" id="1236220.SAMN04488112_10669"/>
<name>A0A1G6KP88_9BACL</name>
<proteinExistence type="predicted"/>
<evidence type="ECO:0000313" key="1">
    <source>
        <dbReference type="EMBL" id="SDC32355.1"/>
    </source>
</evidence>
<reference evidence="1 2" key="1">
    <citation type="submission" date="2016-10" db="EMBL/GenBank/DDBJ databases">
        <authorList>
            <person name="de Groot N.N."/>
        </authorList>
    </citation>
    <scope>NUCLEOTIDE SEQUENCE [LARGE SCALE GENOMIC DNA]</scope>
    <source>
        <strain evidence="1 2">DSM 45514</strain>
    </source>
</reference>
<protein>
    <submittedName>
        <fullName evidence="1">N-acetylmuramoyl-L-alanine amidase</fullName>
    </submittedName>
</protein>
<dbReference type="EMBL" id="FMZA01000006">
    <property type="protein sequence ID" value="SDC32355.1"/>
    <property type="molecule type" value="Genomic_DNA"/>
</dbReference>
<accession>A0A1G6KP88</accession>
<organism evidence="1 2">
    <name type="scientific">Melghirimyces thermohalophilus</name>
    <dbReference type="NCBI Taxonomy" id="1236220"/>
    <lineage>
        <taxon>Bacteria</taxon>
        <taxon>Bacillati</taxon>
        <taxon>Bacillota</taxon>
        <taxon>Bacilli</taxon>
        <taxon>Bacillales</taxon>
        <taxon>Thermoactinomycetaceae</taxon>
        <taxon>Melghirimyces</taxon>
    </lineage>
</organism>
<sequence>MDGTGESDKQGRKIAGPLDAGGMAGMVMVGNVGVNRVKACCLDFEDIRQIKEMIF</sequence>
<dbReference type="Proteomes" id="UP000199387">
    <property type="component" value="Unassembled WGS sequence"/>
</dbReference>
<dbReference type="AlphaFoldDB" id="A0A1G6KP88"/>
<gene>
    <name evidence="1" type="ORF">SAMN04488112_10669</name>
</gene>
<keyword evidence="2" id="KW-1185">Reference proteome</keyword>
<evidence type="ECO:0000313" key="2">
    <source>
        <dbReference type="Proteomes" id="UP000199387"/>
    </source>
</evidence>